<gene>
    <name evidence="2 3" type="primary">larC</name>
    <name evidence="3" type="ORF">O4220_17050</name>
</gene>
<dbReference type="PANTHER" id="PTHR36566">
    <property type="entry name" value="NICKEL INSERTION PROTEIN-RELATED"/>
    <property type="match status" value="1"/>
</dbReference>
<comment type="similarity">
    <text evidence="2">Belongs to the LarC family.</text>
</comment>
<dbReference type="EC" id="4.99.1.12" evidence="2"/>
<name>A0ABT4MGX6_9NOCA</name>
<organism evidence="3 4">
    <name type="scientific">Rhodococcus ruber</name>
    <dbReference type="NCBI Taxonomy" id="1830"/>
    <lineage>
        <taxon>Bacteria</taxon>
        <taxon>Bacillati</taxon>
        <taxon>Actinomycetota</taxon>
        <taxon>Actinomycetes</taxon>
        <taxon>Mycobacteriales</taxon>
        <taxon>Nocardiaceae</taxon>
        <taxon>Rhodococcus</taxon>
    </lineage>
</organism>
<accession>A0ABT4MGX6</accession>
<dbReference type="PANTHER" id="PTHR36566:SF1">
    <property type="entry name" value="PYRIDINIUM-3,5-BISTHIOCARBOXYLIC ACID MONONUCLEOTIDE NICKEL INSERTION PROTEIN"/>
    <property type="match status" value="1"/>
</dbReference>
<keyword evidence="4" id="KW-1185">Reference proteome</keyword>
<dbReference type="EMBL" id="JAPWIJ010000006">
    <property type="protein sequence ID" value="MCZ4520222.1"/>
    <property type="molecule type" value="Genomic_DNA"/>
</dbReference>
<dbReference type="InterPro" id="IPR002822">
    <property type="entry name" value="Ni_insertion"/>
</dbReference>
<evidence type="ECO:0000256" key="1">
    <source>
        <dbReference type="ARBA" id="ARBA00022596"/>
    </source>
</evidence>
<reference evidence="3" key="1">
    <citation type="submission" date="2022-12" db="EMBL/GenBank/DDBJ databases">
        <authorList>
            <person name="Krivoruchko A.V."/>
            <person name="Elkin A."/>
        </authorList>
    </citation>
    <scope>NUCLEOTIDE SEQUENCE</scope>
    <source>
        <strain evidence="3">IEGM 1391</strain>
    </source>
</reference>
<dbReference type="NCBIfam" id="TIGR00299">
    <property type="entry name" value="nickel pincer cofactor biosynthesis protein LarC"/>
    <property type="match status" value="1"/>
</dbReference>
<evidence type="ECO:0000313" key="3">
    <source>
        <dbReference type="EMBL" id="MCZ4520222.1"/>
    </source>
</evidence>
<dbReference type="Proteomes" id="UP001081071">
    <property type="component" value="Unassembled WGS sequence"/>
</dbReference>
<comment type="function">
    <text evidence="2">Involved in the biosynthesis of a nickel-pincer cofactor ((SCS)Ni(II) pincer complex). Binds Ni(2+), and functions in nickel delivery to pyridinium-3,5-bisthiocarboxylic acid mononucleotide (P2TMN), to form the mature cofactor. Is thus probably required for the activation of nickel-pincer cofactor-dependent enzymes.</text>
</comment>
<comment type="caution">
    <text evidence="3">The sequence shown here is derived from an EMBL/GenBank/DDBJ whole genome shotgun (WGS) entry which is preliminary data.</text>
</comment>
<dbReference type="Gene3D" id="3.30.70.1380">
    <property type="entry name" value="Transcriptional regulatory protein pf0864 domain like"/>
    <property type="match status" value="1"/>
</dbReference>
<dbReference type="Pfam" id="PF01969">
    <property type="entry name" value="Ni_insertion"/>
    <property type="match status" value="1"/>
</dbReference>
<keyword evidence="2" id="KW-0456">Lyase</keyword>
<evidence type="ECO:0000313" key="4">
    <source>
        <dbReference type="Proteomes" id="UP001081071"/>
    </source>
</evidence>
<dbReference type="RefSeq" id="WP_269606276.1">
    <property type="nucleotide sequence ID" value="NZ_JAPWIJ010000006.1"/>
</dbReference>
<keyword evidence="1 2" id="KW-0533">Nickel</keyword>
<proteinExistence type="inferred from homology"/>
<dbReference type="HAMAP" id="MF_01074">
    <property type="entry name" value="LarC"/>
    <property type="match status" value="1"/>
</dbReference>
<sequence length="391" mass="41499">MILWLNPIAGISGDMMLGALLDLGAPIETLRKAIASTGITGWTIDVESVERQGVRALHAVVDVDDVVAERHAHELITMAERAIPREAADLAADAVRALARIESRIHDTPVESVHLHELGGVDTIVDTVGVAAALHALDIDEVWSGPVGLGVGQTRAAHGIIPVPAPATLELLRGSRVRGIDSDTETVTPTGAALLAAVKTRYGPVPEMTMDAVGYGAGTRDTPGRPNVLTAVLGTRLRSESRPDAMMVLDTTVDDVTGEILGELIPALLTAGAADAWITPVVGKKNRPAHVISALCTSPTMTVVEECLLARTGSLGVRRTHVDRRTLPRHMEVVNVDGHDVRVKVGPHRSKPEHDDLVAVSTATGVPLRSVAERVQTLVNDHHTRTHPHTH</sequence>
<protein>
    <recommendedName>
        <fullName evidence="2">Pyridinium-3,5-bisthiocarboxylic acid mononucleotide nickel insertion protein</fullName>
        <shortName evidence="2">P2TMN nickel insertion protein</shortName>
        <ecNumber evidence="2">4.99.1.12</ecNumber>
    </recommendedName>
    <alternativeName>
        <fullName evidence="2">Nickel-pincer cofactor biosynthesis protein LarC</fullName>
    </alternativeName>
</protein>
<evidence type="ECO:0000256" key="2">
    <source>
        <dbReference type="HAMAP-Rule" id="MF_01074"/>
    </source>
</evidence>
<comment type="catalytic activity">
    <reaction evidence="2">
        <text>Ni(II)-pyridinium-3,5-bisthiocarboxylate mononucleotide = pyridinium-3,5-bisthiocarboxylate mononucleotide + Ni(2+)</text>
        <dbReference type="Rhea" id="RHEA:54784"/>
        <dbReference type="ChEBI" id="CHEBI:49786"/>
        <dbReference type="ChEBI" id="CHEBI:137372"/>
        <dbReference type="ChEBI" id="CHEBI:137373"/>
        <dbReference type="EC" id="4.99.1.12"/>
    </reaction>
</comment>